<evidence type="ECO:0000259" key="3">
    <source>
        <dbReference type="Pfam" id="PF02709"/>
    </source>
</evidence>
<feature type="domain" description="Glycosyltransferase 2-like" evidence="2">
    <location>
        <begin position="675"/>
        <end position="793"/>
    </location>
</feature>
<dbReference type="AlphaFoldDB" id="F7NDM1"/>
<dbReference type="InterPro" id="IPR027791">
    <property type="entry name" value="Galactosyl_T_C"/>
</dbReference>
<dbReference type="CDD" id="cd00761">
    <property type="entry name" value="Glyco_tranf_GTA_type"/>
    <property type="match status" value="1"/>
</dbReference>
<evidence type="ECO:0008006" key="6">
    <source>
        <dbReference type="Google" id="ProtNLM"/>
    </source>
</evidence>
<dbReference type="InterPro" id="IPR001173">
    <property type="entry name" value="Glyco_trans_2-like"/>
</dbReference>
<dbReference type="eggNOG" id="COG4122">
    <property type="taxonomic scope" value="Bacteria"/>
</dbReference>
<protein>
    <recommendedName>
        <fullName evidence="6">Glycosyl transferase family 2</fullName>
    </recommendedName>
</protein>
<reference evidence="4 5" key="1">
    <citation type="journal article" date="2011" name="EMBO J.">
        <title>Structural diversity of bacterial flagellar motors.</title>
        <authorList>
            <person name="Chen S."/>
            <person name="Beeby M."/>
            <person name="Murphy G.E."/>
            <person name="Leadbetter J.R."/>
            <person name="Hendrixson D.R."/>
            <person name="Briegel A."/>
            <person name="Li Z."/>
            <person name="Shi J."/>
            <person name="Tocheva E.I."/>
            <person name="Muller A."/>
            <person name="Dobro M.J."/>
            <person name="Jensen G.J."/>
        </authorList>
    </citation>
    <scope>NUCLEOTIDE SEQUENCE [LARGE SCALE GENOMIC DNA]</scope>
    <source>
        <strain evidence="4 5">DSM 6540</strain>
    </source>
</reference>
<dbReference type="OrthoDB" id="9812302at2"/>
<dbReference type="Pfam" id="PF13704">
    <property type="entry name" value="Glyco_tranf_2_4"/>
    <property type="match status" value="1"/>
</dbReference>
<dbReference type="GO" id="GO:0016740">
    <property type="term" value="F:transferase activity"/>
    <property type="evidence" value="ECO:0007669"/>
    <property type="project" value="UniProtKB-KW"/>
</dbReference>
<sequence length="1122" mass="127918">MKKYKIVCMCQIYNELRKGNLERFVTYVKPLVEDLVVYDDGSTDGSYEYMLQQTPYVLRGTENDFANEQRHKQLLLQEALKLNPDYILWLDADEVLTANAADCLQKWCTACEVQQLDGVCFHELNLWRSHSWRRLDSLFDQGWFCRLWRVVPGIHFYEPKPGLHQKPHPVTIQRMAWAEDIQVLHYGFASERNLAYKYLVYRSHGQRGYNMLDRLISEESLTVTKVPRELFPEGLWLDDEAPQPMKFVESLAYVEQYREEVFKPKFSIICLVYKSVGWLDFVREQVLRYTDMTEKEFFFVANDANTAVLSHLQEHYIPHYIHENTPKQQGEWYVNNVYRAYNFAVSKARGDFIVFINSDMAFTPGWFDHLWQAYNGANCVASRLVESGKLPSGQYGVEKNFGRDYASYQESQFLQYACQLAEAKTADGGLFMPLLIRKEHFERAGGYPEGQVAFGSDLYRPVIARRGEPCISGDTALILKLQAMGIKHQTAFGSIVYHFQWGEIDSPESPETPVRPVKVALAMAAAVAPGLEDALLAALPASVSLGASAADNPGDYAARARSDLEEQYPDTEVIIQDATRLPLIDPTRYTIALLQEDLRASGTASEQQEANLRQANRLATHSIDIAHSYAEYDFTIIPAAPDSGEKWRQLLTAVFQECMIAKQEQQAKTARHKVSIILTTFQRVHLLRWGLWSLARQDIPFDFETIVVNDGLQDETEAVCNEFKEKLNLKYVFTGQRNLNGQVVWRVPGFAMNIGVQQSCGDILVIGCAEMFHVNDTIARLVPPILENPKLLGIPTGKDDRDGRFLAYINNHDGASDPDSYDQCAALTVTLPFLMALHRSQYVAIGGYDEDFVGMAYDDNDFIQRLLSNGCQYCQTDASTIHLYHPRSDSYYVSGGPPEWEYNKHLYFSRIGQIVRNEGREWGVIKYTQVKEVEKFVKLNWHEDFIVHLAGLIRPRVYVELGLYRCYLFNRIIPLAEELIGVDISVEAGQAMLSSTKTRFFKGTTQDFARELAVRPLQIDMLFIDADHSQTAVLQDFTSFFPFVAPHGLILLHDTHPKDEAMMDPQWCGTACQAAEILAQDTRAYELMTIPVPPGLTICRKRRAQLSWQEGSIDQATQQPGK</sequence>
<dbReference type="InterPro" id="IPR029044">
    <property type="entry name" value="Nucleotide-diphossugar_trans"/>
</dbReference>
<dbReference type="RefSeq" id="WP_004573042.1">
    <property type="nucleotide sequence ID" value="NZ_AFGF01000007.1"/>
</dbReference>
<name>F7NDM1_9FIRM</name>
<dbReference type="PANTHER" id="PTHR22916">
    <property type="entry name" value="GLYCOSYLTRANSFERASE"/>
    <property type="match status" value="1"/>
</dbReference>
<evidence type="ECO:0000313" key="5">
    <source>
        <dbReference type="Proteomes" id="UP000003240"/>
    </source>
</evidence>
<organism evidence="4 5">
    <name type="scientific">Acetonema longum DSM 6540</name>
    <dbReference type="NCBI Taxonomy" id="1009370"/>
    <lineage>
        <taxon>Bacteria</taxon>
        <taxon>Bacillati</taxon>
        <taxon>Bacillota</taxon>
        <taxon>Negativicutes</taxon>
        <taxon>Acetonemataceae</taxon>
        <taxon>Acetonema</taxon>
    </lineage>
</organism>
<keyword evidence="5" id="KW-1185">Reference proteome</keyword>
<dbReference type="eggNOG" id="COG1216">
    <property type="taxonomic scope" value="Bacteria"/>
</dbReference>
<dbReference type="Pfam" id="PF13578">
    <property type="entry name" value="Methyltransf_24"/>
    <property type="match status" value="1"/>
</dbReference>
<evidence type="ECO:0000313" key="4">
    <source>
        <dbReference type="EMBL" id="EGO65883.1"/>
    </source>
</evidence>
<dbReference type="InterPro" id="IPR029063">
    <property type="entry name" value="SAM-dependent_MTases_sf"/>
</dbReference>
<gene>
    <name evidence="4" type="ORF">ALO_00640</name>
</gene>
<comment type="caution">
    <text evidence="4">The sequence shown here is derived from an EMBL/GenBank/DDBJ whole genome shotgun (WGS) entry which is preliminary data.</text>
</comment>
<dbReference type="SUPFAM" id="SSF53335">
    <property type="entry name" value="S-adenosyl-L-methionine-dependent methyltransferases"/>
    <property type="match status" value="1"/>
</dbReference>
<dbReference type="STRING" id="1009370.ALO_00640"/>
<dbReference type="SUPFAM" id="SSF53448">
    <property type="entry name" value="Nucleotide-diphospho-sugar transferases"/>
    <property type="match status" value="3"/>
</dbReference>
<feature type="domain" description="Glycosyltransferase 2-like" evidence="2">
    <location>
        <begin position="337"/>
        <end position="379"/>
    </location>
</feature>
<evidence type="ECO:0000256" key="1">
    <source>
        <dbReference type="ARBA" id="ARBA00022679"/>
    </source>
</evidence>
<evidence type="ECO:0000259" key="2">
    <source>
        <dbReference type="Pfam" id="PF00535"/>
    </source>
</evidence>
<keyword evidence="1" id="KW-0808">Transferase</keyword>
<dbReference type="Pfam" id="PF00535">
    <property type="entry name" value="Glycos_transf_2"/>
    <property type="match status" value="2"/>
</dbReference>
<feature type="domain" description="Galactosyltransferase C-terminal" evidence="3">
    <location>
        <begin position="835"/>
        <end position="885"/>
    </location>
</feature>
<dbReference type="EMBL" id="AFGF01000007">
    <property type="protein sequence ID" value="EGO65883.1"/>
    <property type="molecule type" value="Genomic_DNA"/>
</dbReference>
<proteinExistence type="predicted"/>
<dbReference type="Gene3D" id="3.40.50.150">
    <property type="entry name" value="Vaccinia Virus protein VP39"/>
    <property type="match status" value="1"/>
</dbReference>
<dbReference type="Gene3D" id="3.90.550.10">
    <property type="entry name" value="Spore Coat Polysaccharide Biosynthesis Protein SpsA, Chain A"/>
    <property type="match status" value="2"/>
</dbReference>
<dbReference type="Pfam" id="PF02709">
    <property type="entry name" value="Glyco_transf_7C"/>
    <property type="match status" value="1"/>
</dbReference>
<dbReference type="Proteomes" id="UP000003240">
    <property type="component" value="Unassembled WGS sequence"/>
</dbReference>
<accession>F7NDM1</accession>